<evidence type="ECO:0000313" key="3">
    <source>
        <dbReference type="Proteomes" id="UP001595840"/>
    </source>
</evidence>
<feature type="transmembrane region" description="Helical" evidence="1">
    <location>
        <begin position="625"/>
        <end position="647"/>
    </location>
</feature>
<dbReference type="RefSeq" id="WP_290265333.1">
    <property type="nucleotide sequence ID" value="NZ_JAUFQG010000006.1"/>
</dbReference>
<evidence type="ECO:0008006" key="4">
    <source>
        <dbReference type="Google" id="ProtNLM"/>
    </source>
</evidence>
<feature type="transmembrane region" description="Helical" evidence="1">
    <location>
        <begin position="229"/>
        <end position="250"/>
    </location>
</feature>
<organism evidence="2 3">
    <name type="scientific">Simiduia curdlanivorans</name>
    <dbReference type="NCBI Taxonomy" id="1492769"/>
    <lineage>
        <taxon>Bacteria</taxon>
        <taxon>Pseudomonadati</taxon>
        <taxon>Pseudomonadota</taxon>
        <taxon>Gammaproteobacteria</taxon>
        <taxon>Cellvibrionales</taxon>
        <taxon>Cellvibrionaceae</taxon>
        <taxon>Simiduia</taxon>
    </lineage>
</organism>
<feature type="transmembrane region" description="Helical" evidence="1">
    <location>
        <begin position="710"/>
        <end position="728"/>
    </location>
</feature>
<gene>
    <name evidence="2" type="ORF">ACFOX3_11790</name>
</gene>
<accession>A0ABV8V767</accession>
<keyword evidence="3" id="KW-1185">Reference proteome</keyword>
<reference evidence="3" key="1">
    <citation type="journal article" date="2019" name="Int. J. Syst. Evol. Microbiol.">
        <title>The Global Catalogue of Microorganisms (GCM) 10K type strain sequencing project: providing services to taxonomists for standard genome sequencing and annotation.</title>
        <authorList>
            <consortium name="The Broad Institute Genomics Platform"/>
            <consortium name="The Broad Institute Genome Sequencing Center for Infectious Disease"/>
            <person name="Wu L."/>
            <person name="Ma J."/>
        </authorList>
    </citation>
    <scope>NUCLEOTIDE SEQUENCE [LARGE SCALE GENOMIC DNA]</scope>
    <source>
        <strain evidence="3">CECT 8570</strain>
    </source>
</reference>
<dbReference type="Proteomes" id="UP001595840">
    <property type="component" value="Unassembled WGS sequence"/>
</dbReference>
<name>A0ABV8V767_9GAMM</name>
<feature type="transmembrane region" description="Helical" evidence="1">
    <location>
        <begin position="599"/>
        <end position="618"/>
    </location>
</feature>
<proteinExistence type="predicted"/>
<sequence>MYLLLRLPHYNFDSSLLSLLPEQQQGAMAEARAQAQSHLSRVADKQWLLLVGHSDRQKSVQLAEQVKQTLVSPTWRFIETAAQFQMLNESYWPYRYFLLAESDRQLLNNNPEQLFTQARQRLYSPLGAALYDPVADPLFLFQNYTESLALNQSVKLQDGWPTLFDADTAVYYRLLRYELAQEAFVVAADTNLPSQLASLRSALPSGASLLSSGLIFHAAHGAAQARKEVTVIGAGSLMGVLLVLLLAFGLNLLPMLLPLGAGLLVAFAASLWAFDRVHLITLAFGASLIGVGIDYAVHARMALNHGEPLASLKQPLLLGLLTSVLAYGLQGLMPFPGLRQMALFSCVGLIACWVSVWLWFPQQTKPTVASRGILPLYVCADAWLHFSRAVHWSNRLKAAVFFAAVVSLLFLPGDDGVGQLQTSPPELIQQEQQVSRLLEGPQPGRYFVVTGNDAEQLNMHVTALLQRLSDLAIGNSSYQHWLPALEQQQRDRQLLEGLYQQSDQLHQWYSDLGAEALTAQARAQFSAAAAAMDLTALVATPLGAELQHFVRLQPTPLAIVYIGQPLQQHQLDVLTGNSWVYVDRVRELTGMLASHRVQLLRLLVLALSLLCIATLLFSKKIQPSLFYAPVIAASLALWLVSLCAGGVNLFHCLAVLLVLGVGFDNSLILSLARNAQVAWRGATVSVLTSLLAFGLLAACTTPVLKSFGTVAALGLLLVWLLVPIMATSSDSPLRN</sequence>
<keyword evidence="1" id="KW-0472">Membrane</keyword>
<dbReference type="EMBL" id="JBHSCX010000014">
    <property type="protein sequence ID" value="MFC4362987.1"/>
    <property type="molecule type" value="Genomic_DNA"/>
</dbReference>
<feature type="transmembrane region" description="Helical" evidence="1">
    <location>
        <begin position="684"/>
        <end position="704"/>
    </location>
</feature>
<evidence type="ECO:0000313" key="2">
    <source>
        <dbReference type="EMBL" id="MFC4362987.1"/>
    </source>
</evidence>
<keyword evidence="1" id="KW-1133">Transmembrane helix</keyword>
<feature type="transmembrane region" description="Helical" evidence="1">
    <location>
        <begin position="342"/>
        <end position="360"/>
    </location>
</feature>
<dbReference type="SUPFAM" id="SSF82866">
    <property type="entry name" value="Multidrug efflux transporter AcrB transmembrane domain"/>
    <property type="match status" value="2"/>
</dbReference>
<comment type="caution">
    <text evidence="2">The sequence shown here is derived from an EMBL/GenBank/DDBJ whole genome shotgun (WGS) entry which is preliminary data.</text>
</comment>
<protein>
    <recommendedName>
        <fullName evidence="4">Membrane transport protein MMPL domain-containing protein</fullName>
    </recommendedName>
</protein>
<feature type="transmembrane region" description="Helical" evidence="1">
    <location>
        <begin position="317"/>
        <end position="335"/>
    </location>
</feature>
<evidence type="ECO:0000256" key="1">
    <source>
        <dbReference type="SAM" id="Phobius"/>
    </source>
</evidence>
<keyword evidence="1" id="KW-0812">Transmembrane</keyword>
<feature type="transmembrane region" description="Helical" evidence="1">
    <location>
        <begin position="256"/>
        <end position="274"/>
    </location>
</feature>
<feature type="transmembrane region" description="Helical" evidence="1">
    <location>
        <begin position="279"/>
        <end position="297"/>
    </location>
</feature>